<dbReference type="Pfam" id="PF03364">
    <property type="entry name" value="Polyketide_cyc"/>
    <property type="match status" value="1"/>
</dbReference>
<accession>A0A5B9WG39</accession>
<protein>
    <submittedName>
        <fullName evidence="4">Polyketide cyclase / dehydrase and lipid transport</fullName>
    </submittedName>
</protein>
<evidence type="ECO:0000313" key="4">
    <source>
        <dbReference type="EMBL" id="QEH38810.1"/>
    </source>
</evidence>
<feature type="domain" description="Coenzyme Q-binding protein COQ10 START" evidence="3">
    <location>
        <begin position="171"/>
        <end position="294"/>
    </location>
</feature>
<feature type="region of interest" description="Disordered" evidence="2">
    <location>
        <begin position="313"/>
        <end position="332"/>
    </location>
</feature>
<dbReference type="OrthoDB" id="3695445at2"/>
<dbReference type="InterPro" id="IPR023393">
    <property type="entry name" value="START-like_dom_sf"/>
</dbReference>
<dbReference type="InterPro" id="IPR047137">
    <property type="entry name" value="ORF3"/>
</dbReference>
<dbReference type="Proteomes" id="UP000324233">
    <property type="component" value="Chromosome"/>
</dbReference>
<dbReference type="SUPFAM" id="SSF55961">
    <property type="entry name" value="Bet v1-like"/>
    <property type="match status" value="1"/>
</dbReference>
<evidence type="ECO:0000256" key="1">
    <source>
        <dbReference type="ARBA" id="ARBA00008918"/>
    </source>
</evidence>
<evidence type="ECO:0000313" key="5">
    <source>
        <dbReference type="Proteomes" id="UP000324233"/>
    </source>
</evidence>
<organism evidence="4 5">
    <name type="scientific">Aquisphaera giovannonii</name>
    <dbReference type="NCBI Taxonomy" id="406548"/>
    <lineage>
        <taxon>Bacteria</taxon>
        <taxon>Pseudomonadati</taxon>
        <taxon>Planctomycetota</taxon>
        <taxon>Planctomycetia</taxon>
        <taxon>Isosphaerales</taxon>
        <taxon>Isosphaeraceae</taxon>
        <taxon>Aquisphaera</taxon>
    </lineage>
</organism>
<comment type="similarity">
    <text evidence="1">Belongs to the ribosome association toxin RatA family.</text>
</comment>
<feature type="compositionally biased region" description="Pro residues" evidence="2">
    <location>
        <begin position="323"/>
        <end position="332"/>
    </location>
</feature>
<dbReference type="InterPro" id="IPR005031">
    <property type="entry name" value="COQ10_START"/>
</dbReference>
<dbReference type="RefSeq" id="WP_148598209.1">
    <property type="nucleotide sequence ID" value="NZ_CP042997.1"/>
</dbReference>
<name>A0A5B9WG39_9BACT</name>
<dbReference type="EMBL" id="CP042997">
    <property type="protein sequence ID" value="QEH38810.1"/>
    <property type="molecule type" value="Genomic_DNA"/>
</dbReference>
<keyword evidence="5" id="KW-1185">Reference proteome</keyword>
<feature type="region of interest" description="Disordered" evidence="2">
    <location>
        <begin position="1"/>
        <end position="34"/>
    </location>
</feature>
<evidence type="ECO:0000256" key="2">
    <source>
        <dbReference type="SAM" id="MobiDB-lite"/>
    </source>
</evidence>
<dbReference type="KEGG" id="agv:OJF2_74200"/>
<evidence type="ECO:0000259" key="3">
    <source>
        <dbReference type="Pfam" id="PF03364"/>
    </source>
</evidence>
<sequence>MTTTHLSPRPAYPGSRQLPRSRSAIDPEAVSGRGDGGERLAKALGWFSIGLGLASLAAPRGIARLIGARGDHADETILRLVGLQEVACGIGILATRKPTGWLWARVAGDAVHLSLLSGAMASGPEDPNRMAAATAAIAGITVLDAGNALQLGRSRRPARRAASEVIKSVTINRPAEELYRFWRDFRNLPRIMSHLESVEVEGETRSRWTAKAPAGMTVQWDAEITKDVPNQLIGWESVGGRVDTRGSVRFAPAPGGRGTEVHVRMWVDPPGGALGLWFAWLFGESPDQQVSDDLRHFKQVMETGEVVLSSGGFDGTHIAQRPAQPPGSIPAR</sequence>
<dbReference type="CDD" id="cd07817">
    <property type="entry name" value="SRPBCC_8"/>
    <property type="match status" value="1"/>
</dbReference>
<reference evidence="4 5" key="1">
    <citation type="submission" date="2019-08" db="EMBL/GenBank/DDBJ databases">
        <title>Deep-cultivation of Planctomycetes and their phenomic and genomic characterization uncovers novel biology.</title>
        <authorList>
            <person name="Wiegand S."/>
            <person name="Jogler M."/>
            <person name="Boedeker C."/>
            <person name="Pinto D."/>
            <person name="Vollmers J."/>
            <person name="Rivas-Marin E."/>
            <person name="Kohn T."/>
            <person name="Peeters S.H."/>
            <person name="Heuer A."/>
            <person name="Rast P."/>
            <person name="Oberbeckmann S."/>
            <person name="Bunk B."/>
            <person name="Jeske O."/>
            <person name="Meyerdierks A."/>
            <person name="Storesund J.E."/>
            <person name="Kallscheuer N."/>
            <person name="Luecker S."/>
            <person name="Lage O.M."/>
            <person name="Pohl T."/>
            <person name="Merkel B.J."/>
            <person name="Hornburger P."/>
            <person name="Mueller R.-W."/>
            <person name="Bruemmer F."/>
            <person name="Labrenz M."/>
            <person name="Spormann A.M."/>
            <person name="Op den Camp H."/>
            <person name="Overmann J."/>
            <person name="Amann R."/>
            <person name="Jetten M.S.M."/>
            <person name="Mascher T."/>
            <person name="Medema M.H."/>
            <person name="Devos D.P."/>
            <person name="Kaster A.-K."/>
            <person name="Ovreas L."/>
            <person name="Rohde M."/>
            <person name="Galperin M.Y."/>
            <person name="Jogler C."/>
        </authorList>
    </citation>
    <scope>NUCLEOTIDE SEQUENCE [LARGE SCALE GENOMIC DNA]</scope>
    <source>
        <strain evidence="4 5">OJF2</strain>
    </source>
</reference>
<dbReference type="AlphaFoldDB" id="A0A5B9WG39"/>
<dbReference type="PANTHER" id="PTHR33824">
    <property type="entry name" value="POLYKETIDE CYCLASE/DEHYDRASE AND LIPID TRANSPORT SUPERFAMILY PROTEIN"/>
    <property type="match status" value="1"/>
</dbReference>
<gene>
    <name evidence="4" type="ORF">OJF2_74200</name>
</gene>
<dbReference type="Gene3D" id="3.30.530.20">
    <property type="match status" value="1"/>
</dbReference>
<dbReference type="PANTHER" id="PTHR33824:SF7">
    <property type="entry name" value="POLYKETIDE CYCLASE_DEHYDRASE AND LIPID TRANSPORT SUPERFAMILY PROTEIN"/>
    <property type="match status" value="1"/>
</dbReference>
<proteinExistence type="inferred from homology"/>